<comment type="caution">
    <text evidence="1">The sequence shown here is derived from an EMBL/GenBank/DDBJ whole genome shotgun (WGS) entry which is preliminary data.</text>
</comment>
<name>A0A5B7HUM8_PORTR</name>
<gene>
    <name evidence="1" type="ORF">E2C01_067817</name>
</gene>
<dbReference type="AlphaFoldDB" id="A0A5B7HUM8"/>
<protein>
    <submittedName>
        <fullName evidence="1">Uncharacterized protein</fullName>
    </submittedName>
</protein>
<dbReference type="Proteomes" id="UP000324222">
    <property type="component" value="Unassembled WGS sequence"/>
</dbReference>
<keyword evidence="2" id="KW-1185">Reference proteome</keyword>
<organism evidence="1 2">
    <name type="scientific">Portunus trituberculatus</name>
    <name type="common">Swimming crab</name>
    <name type="synonym">Neptunus trituberculatus</name>
    <dbReference type="NCBI Taxonomy" id="210409"/>
    <lineage>
        <taxon>Eukaryota</taxon>
        <taxon>Metazoa</taxon>
        <taxon>Ecdysozoa</taxon>
        <taxon>Arthropoda</taxon>
        <taxon>Crustacea</taxon>
        <taxon>Multicrustacea</taxon>
        <taxon>Malacostraca</taxon>
        <taxon>Eumalacostraca</taxon>
        <taxon>Eucarida</taxon>
        <taxon>Decapoda</taxon>
        <taxon>Pleocyemata</taxon>
        <taxon>Brachyura</taxon>
        <taxon>Eubrachyura</taxon>
        <taxon>Portunoidea</taxon>
        <taxon>Portunidae</taxon>
        <taxon>Portuninae</taxon>
        <taxon>Portunus</taxon>
    </lineage>
</organism>
<evidence type="ECO:0000313" key="2">
    <source>
        <dbReference type="Proteomes" id="UP000324222"/>
    </source>
</evidence>
<sequence>MATSDISCKGCEFDYLEIIAPEMQGRYFQCRPDQDGSVATTEARVVDEDTATTVMHYSGYTHLTLARVHPTQPYGWWISLDKLPMELQQRGPAHSAPHTHCFAVRLLTCTTSGYQ</sequence>
<dbReference type="EMBL" id="VSRR010036899">
    <property type="protein sequence ID" value="MPC73485.1"/>
    <property type="molecule type" value="Genomic_DNA"/>
</dbReference>
<evidence type="ECO:0000313" key="1">
    <source>
        <dbReference type="EMBL" id="MPC73485.1"/>
    </source>
</evidence>
<accession>A0A5B7HUM8</accession>
<reference evidence="1 2" key="1">
    <citation type="submission" date="2019-05" db="EMBL/GenBank/DDBJ databases">
        <title>Another draft genome of Portunus trituberculatus and its Hox gene families provides insights of decapod evolution.</title>
        <authorList>
            <person name="Jeong J.-H."/>
            <person name="Song I."/>
            <person name="Kim S."/>
            <person name="Choi T."/>
            <person name="Kim D."/>
            <person name="Ryu S."/>
            <person name="Kim W."/>
        </authorList>
    </citation>
    <scope>NUCLEOTIDE SEQUENCE [LARGE SCALE GENOMIC DNA]</scope>
    <source>
        <tissue evidence="1">Muscle</tissue>
    </source>
</reference>
<proteinExistence type="predicted"/>